<gene>
    <name evidence="1" type="ORF">D8I35_02905</name>
</gene>
<dbReference type="PANTHER" id="PTHR30024">
    <property type="entry name" value="ALIPHATIC SULFONATES-BINDING PROTEIN-RELATED"/>
    <property type="match status" value="1"/>
</dbReference>
<dbReference type="Gene3D" id="3.40.190.10">
    <property type="entry name" value="Periplasmic binding protein-like II"/>
    <property type="match status" value="2"/>
</dbReference>
<dbReference type="InterPro" id="IPR027024">
    <property type="entry name" value="UCP027386_ABC_sbc_TM0202"/>
</dbReference>
<dbReference type="PROSITE" id="PS51318">
    <property type="entry name" value="TAT"/>
    <property type="match status" value="1"/>
</dbReference>
<proteinExistence type="predicted"/>
<dbReference type="AlphaFoldDB" id="A0A3M6QZY2"/>
<dbReference type="SUPFAM" id="SSF53850">
    <property type="entry name" value="Periplasmic binding protein-like II"/>
    <property type="match status" value="1"/>
</dbReference>
<sequence length="338" mass="36892">MGISDFSRERRDWLVGAGASALALALPAGAQTQPVRERLVLAGPLANVSFPLMRLAESGALAALADKVEFRAWTNPDQLRALAVDGGADFVAAPSNVAANLYNRGVPLKLLDVSVWGILWLVSRNSQWQTLADFKGQEITLPFRADMPDIVFQLLARRQGLDPQKDFRIRYVASPMDAMQLLVSRRTDHALLAEPAVSMALRKTRSFPVSVIAPELFRSVDLQREWGRVFGRAPRIPQAGIAAVGAVRDDAVLLAQMRQALAEAHAWCWANPAECGQMAARYAGMLQPEAVADSLQAVPAFYRTAAQAREELEFFYGLLLENQPALVGGRLPDAGFYG</sequence>
<dbReference type="InterPro" id="IPR006311">
    <property type="entry name" value="TAT_signal"/>
</dbReference>
<organism evidence="1 2">
    <name type="scientific">Corticibacter populi</name>
    <dbReference type="NCBI Taxonomy" id="1550736"/>
    <lineage>
        <taxon>Bacteria</taxon>
        <taxon>Pseudomonadati</taxon>
        <taxon>Pseudomonadota</taxon>
        <taxon>Betaproteobacteria</taxon>
        <taxon>Burkholderiales</taxon>
        <taxon>Comamonadaceae</taxon>
        <taxon>Corticibacter</taxon>
    </lineage>
</organism>
<protein>
    <submittedName>
        <fullName evidence="1">ABC transporter substrate-binding protein</fullName>
    </submittedName>
</protein>
<comment type="caution">
    <text evidence="1">The sequence shown here is derived from an EMBL/GenBank/DDBJ whole genome shotgun (WGS) entry which is preliminary data.</text>
</comment>
<keyword evidence="2" id="KW-1185">Reference proteome</keyword>
<reference evidence="1 2" key="1">
    <citation type="submission" date="2018-10" db="EMBL/GenBank/DDBJ databases">
        <title>Draft genome of Cortibacter populi DSM10536.</title>
        <authorList>
            <person name="Bernier A.-M."/>
            <person name="Bernard K."/>
        </authorList>
    </citation>
    <scope>NUCLEOTIDE SEQUENCE [LARGE SCALE GENOMIC DNA]</scope>
    <source>
        <strain evidence="1 2">DSM 105136</strain>
    </source>
</reference>
<accession>A0A3M6QZY2</accession>
<evidence type="ECO:0000313" key="2">
    <source>
        <dbReference type="Proteomes" id="UP000278006"/>
    </source>
</evidence>
<evidence type="ECO:0000313" key="1">
    <source>
        <dbReference type="EMBL" id="RMX08092.1"/>
    </source>
</evidence>
<dbReference type="PIRSF" id="PIRSF027386">
    <property type="entry name" value="UCP027386_ABC_sbc_TM0202"/>
    <property type="match status" value="1"/>
</dbReference>
<dbReference type="Proteomes" id="UP000278006">
    <property type="component" value="Unassembled WGS sequence"/>
</dbReference>
<dbReference type="PANTHER" id="PTHR30024:SF46">
    <property type="entry name" value="ABC TRANSPORTER, SUBSTRATE-BINDING LIPOPROTEIN"/>
    <property type="match status" value="1"/>
</dbReference>
<name>A0A3M6QZY2_9BURK</name>
<dbReference type="OrthoDB" id="9814375at2"/>
<dbReference type="EMBL" id="RDQO01000001">
    <property type="protein sequence ID" value="RMX08092.1"/>
    <property type="molecule type" value="Genomic_DNA"/>
</dbReference>
<dbReference type="RefSeq" id="WP_122226216.1">
    <property type="nucleotide sequence ID" value="NZ_RDQO01000001.1"/>
</dbReference>